<evidence type="ECO:0000256" key="5">
    <source>
        <dbReference type="ARBA" id="ARBA00022679"/>
    </source>
</evidence>
<keyword evidence="4 7" id="KW-0597">Phosphoprotein</keyword>
<dbReference type="InterPro" id="IPR001789">
    <property type="entry name" value="Sig_transdc_resp-reg_receiver"/>
</dbReference>
<evidence type="ECO:0000313" key="10">
    <source>
        <dbReference type="EMBL" id="ATQ74917.1"/>
    </source>
</evidence>
<dbReference type="SUPFAM" id="SSF55874">
    <property type="entry name" value="ATPase domain of HSP90 chaperone/DNA topoisomerase II/histidine kinase"/>
    <property type="match status" value="1"/>
</dbReference>
<dbReference type="PRINTS" id="PR00344">
    <property type="entry name" value="BCTRLSENSOR"/>
</dbReference>
<dbReference type="Gene3D" id="1.10.287.130">
    <property type="match status" value="1"/>
</dbReference>
<comment type="subcellular location">
    <subcellularLocation>
        <location evidence="2">Cell inner membrane</location>
        <topology evidence="2">Multi-pass membrane protein</topology>
    </subcellularLocation>
</comment>
<dbReference type="EMBL" id="CP024608">
    <property type="protein sequence ID" value="ATQ74917.1"/>
    <property type="molecule type" value="Genomic_DNA"/>
</dbReference>
<evidence type="ECO:0000259" key="8">
    <source>
        <dbReference type="PROSITE" id="PS50109"/>
    </source>
</evidence>
<proteinExistence type="predicted"/>
<feature type="modified residue" description="4-aspartylphosphate" evidence="7">
    <location>
        <position position="531"/>
    </location>
</feature>
<dbReference type="InterPro" id="IPR003594">
    <property type="entry name" value="HATPase_dom"/>
</dbReference>
<dbReference type="CDD" id="cd17580">
    <property type="entry name" value="REC_2_DhkD-like"/>
    <property type="match status" value="1"/>
</dbReference>
<evidence type="ECO:0000256" key="2">
    <source>
        <dbReference type="ARBA" id="ARBA00004429"/>
    </source>
</evidence>
<dbReference type="Proteomes" id="UP000229897">
    <property type="component" value="Chromosome"/>
</dbReference>
<dbReference type="SMART" id="SM00387">
    <property type="entry name" value="HATPase_c"/>
    <property type="match status" value="1"/>
</dbReference>
<dbReference type="InterPro" id="IPR036097">
    <property type="entry name" value="HisK_dim/P_sf"/>
</dbReference>
<reference evidence="10" key="1">
    <citation type="submission" date="2017-10" db="EMBL/GenBank/DDBJ databases">
        <title>Massilia psychrophilum sp. nov., a novel purple-pigmented bacterium isolated from Tianshan glacier, Xinjiang Municipality, China.</title>
        <authorList>
            <person name="Wang H."/>
        </authorList>
    </citation>
    <scope>NUCLEOTIDE SEQUENCE [LARGE SCALE GENOMIC DNA]</scope>
    <source>
        <strain evidence="10">B2</strain>
    </source>
</reference>
<dbReference type="SMART" id="SM00448">
    <property type="entry name" value="REC"/>
    <property type="match status" value="1"/>
</dbReference>
<feature type="domain" description="Response regulatory" evidence="9">
    <location>
        <begin position="482"/>
        <end position="598"/>
    </location>
</feature>
<dbReference type="SUPFAM" id="SSF52172">
    <property type="entry name" value="CheY-like"/>
    <property type="match status" value="1"/>
</dbReference>
<dbReference type="Gene3D" id="3.30.565.10">
    <property type="entry name" value="Histidine kinase-like ATPase, C-terminal domain"/>
    <property type="match status" value="1"/>
</dbReference>
<dbReference type="Gene3D" id="3.40.50.2300">
    <property type="match status" value="1"/>
</dbReference>
<dbReference type="SUPFAM" id="SSF47384">
    <property type="entry name" value="Homodimeric domain of signal transducing histidine kinase"/>
    <property type="match status" value="1"/>
</dbReference>
<organism evidence="10 11">
    <name type="scientific">Massilia violaceinigra</name>
    <dbReference type="NCBI Taxonomy" id="2045208"/>
    <lineage>
        <taxon>Bacteria</taxon>
        <taxon>Pseudomonadati</taxon>
        <taxon>Pseudomonadota</taxon>
        <taxon>Betaproteobacteria</taxon>
        <taxon>Burkholderiales</taxon>
        <taxon>Oxalobacteraceae</taxon>
        <taxon>Telluria group</taxon>
        <taxon>Massilia</taxon>
    </lineage>
</organism>
<protein>
    <recommendedName>
        <fullName evidence="3">histidine kinase</fullName>
        <ecNumber evidence="3">2.7.13.3</ecNumber>
    </recommendedName>
</protein>
<evidence type="ECO:0000256" key="4">
    <source>
        <dbReference type="ARBA" id="ARBA00022553"/>
    </source>
</evidence>
<dbReference type="SMART" id="SM00388">
    <property type="entry name" value="HisKA"/>
    <property type="match status" value="1"/>
</dbReference>
<evidence type="ECO:0000256" key="7">
    <source>
        <dbReference type="PROSITE-ProRule" id="PRU00169"/>
    </source>
</evidence>
<dbReference type="InterPro" id="IPR004358">
    <property type="entry name" value="Sig_transdc_His_kin-like_C"/>
</dbReference>
<dbReference type="Pfam" id="PF00072">
    <property type="entry name" value="Response_reg"/>
    <property type="match status" value="1"/>
</dbReference>
<gene>
    <name evidence="10" type="ORF">CR152_10565</name>
</gene>
<evidence type="ECO:0000256" key="1">
    <source>
        <dbReference type="ARBA" id="ARBA00000085"/>
    </source>
</evidence>
<dbReference type="AlphaFoldDB" id="A0A2D2DIW1"/>
<dbReference type="PROSITE" id="PS50110">
    <property type="entry name" value="RESPONSE_REGULATORY"/>
    <property type="match status" value="1"/>
</dbReference>
<dbReference type="InterPro" id="IPR025847">
    <property type="entry name" value="MEDS_domain"/>
</dbReference>
<dbReference type="InterPro" id="IPR011006">
    <property type="entry name" value="CheY-like_superfamily"/>
</dbReference>
<dbReference type="KEGG" id="mass:CR152_10565"/>
<dbReference type="PROSITE" id="PS50109">
    <property type="entry name" value="HIS_KIN"/>
    <property type="match status" value="1"/>
</dbReference>
<dbReference type="PANTHER" id="PTHR43547:SF2">
    <property type="entry name" value="HYBRID SIGNAL TRANSDUCTION HISTIDINE KINASE C"/>
    <property type="match status" value="1"/>
</dbReference>
<evidence type="ECO:0000313" key="11">
    <source>
        <dbReference type="Proteomes" id="UP000229897"/>
    </source>
</evidence>
<dbReference type="CDD" id="cd00082">
    <property type="entry name" value="HisKA"/>
    <property type="match status" value="1"/>
</dbReference>
<dbReference type="InterPro" id="IPR003661">
    <property type="entry name" value="HisK_dim/P_dom"/>
</dbReference>
<sequence>MKVIPMETLARQSGIDAVGAIPWGTHFCQFYNTEADLTETLVPYFEAGLGAGEACLWVTGRKLEAEQAEALMIDAVPGFKKFISSGQMEIVSIADWYAPDDVFDPQTVLQGWIDKESAAKHKGFNGLRLTGDTVWVERSGWTSFMEYERQVNASFRRHNLVALCTYCLDNCSASDVIDVCCQHQFALARREGAWELLESSSLKIAKDSLIRLNTELESRVESRTAELLSALHARDEFLAMLGHELRNPLAPIRTSAEIIRTLTPADSPISASANILSRQVGHLTRLVDDLLDVARVTKGQIQLDLQDIPLADVISAAVEQTRPIIDQHLHALSVALPARTMRVRADATRLAQVFGNLLHNAAKYTPDGGQVSIAARTVGEHVEIAVRDNGTGIPDGMLDAIFGLFSQLPRSLARSEGGLGIGLTLAKRIVDMHDGSIVALSDGPNTGTEIVVRLALAQAAPRSGPMPLAASLPAAAAAATSRILLVDDNEDGREAMGALLQLHGHDVQFACDGKSALEAAIAFRPTIIILDIGLPDMDGYEVARRLRAGPLGSQTRLIALTGYGQSGDIAAASAAGFDAHILKPAQMENVLAEIAACNAH</sequence>
<dbReference type="OrthoDB" id="219325at2"/>
<dbReference type="PANTHER" id="PTHR43547">
    <property type="entry name" value="TWO-COMPONENT HISTIDINE KINASE"/>
    <property type="match status" value="1"/>
</dbReference>
<keyword evidence="6" id="KW-0418">Kinase</keyword>
<dbReference type="EC" id="2.7.13.3" evidence="3"/>
<dbReference type="InterPro" id="IPR036890">
    <property type="entry name" value="HATPase_C_sf"/>
</dbReference>
<dbReference type="Pfam" id="PF02518">
    <property type="entry name" value="HATPase_c"/>
    <property type="match status" value="1"/>
</dbReference>
<keyword evidence="11" id="KW-1185">Reference proteome</keyword>
<dbReference type="Pfam" id="PF14417">
    <property type="entry name" value="MEDS"/>
    <property type="match status" value="1"/>
</dbReference>
<keyword evidence="5" id="KW-0808">Transferase</keyword>
<dbReference type="FunFam" id="3.30.565.10:FF:000006">
    <property type="entry name" value="Sensor histidine kinase WalK"/>
    <property type="match status" value="1"/>
</dbReference>
<feature type="domain" description="Histidine kinase" evidence="8">
    <location>
        <begin position="240"/>
        <end position="458"/>
    </location>
</feature>
<evidence type="ECO:0000256" key="3">
    <source>
        <dbReference type="ARBA" id="ARBA00012438"/>
    </source>
</evidence>
<name>A0A2D2DIW1_9BURK</name>
<dbReference type="InterPro" id="IPR005467">
    <property type="entry name" value="His_kinase_dom"/>
</dbReference>
<comment type="catalytic activity">
    <reaction evidence="1">
        <text>ATP + protein L-histidine = ADP + protein N-phospho-L-histidine.</text>
        <dbReference type="EC" id="2.7.13.3"/>
    </reaction>
</comment>
<dbReference type="GO" id="GO:0000155">
    <property type="term" value="F:phosphorelay sensor kinase activity"/>
    <property type="evidence" value="ECO:0007669"/>
    <property type="project" value="InterPro"/>
</dbReference>
<dbReference type="GO" id="GO:0005886">
    <property type="term" value="C:plasma membrane"/>
    <property type="evidence" value="ECO:0007669"/>
    <property type="project" value="UniProtKB-SubCell"/>
</dbReference>
<evidence type="ECO:0000259" key="9">
    <source>
        <dbReference type="PROSITE" id="PS50110"/>
    </source>
</evidence>
<dbReference type="CDD" id="cd00075">
    <property type="entry name" value="HATPase"/>
    <property type="match status" value="1"/>
</dbReference>
<accession>A0A2D2DIW1</accession>
<dbReference type="Pfam" id="PF00512">
    <property type="entry name" value="HisKA"/>
    <property type="match status" value="1"/>
</dbReference>
<evidence type="ECO:0000256" key="6">
    <source>
        <dbReference type="ARBA" id="ARBA00022777"/>
    </source>
</evidence>